<reference evidence="1 2" key="1">
    <citation type="submission" date="2010-01" db="EMBL/GenBank/DDBJ databases">
        <authorList>
            <person name="Weinstock G."/>
            <person name="Sodergren E."/>
            <person name="Clifton S."/>
            <person name="Fulton L."/>
            <person name="Fulton B."/>
            <person name="Courtney L."/>
            <person name="Fronick C."/>
            <person name="Harrison M."/>
            <person name="Strong C."/>
            <person name="Farmer C."/>
            <person name="Delahaunty K."/>
            <person name="Markovic C."/>
            <person name="Hall O."/>
            <person name="Minx P."/>
            <person name="Tomlinson C."/>
            <person name="Mitreva M."/>
            <person name="Nelson J."/>
            <person name="Hou S."/>
            <person name="Wollam A."/>
            <person name="Pepin K.H."/>
            <person name="Johnson M."/>
            <person name="Bhonagiri V."/>
            <person name="Nash W.E."/>
            <person name="Warren W."/>
            <person name="Chinwalla A."/>
            <person name="Mardis E.R."/>
            <person name="Wilson R.K."/>
        </authorList>
    </citation>
    <scope>NUCLEOTIDE SEQUENCE [LARGE SCALE GENOMIC DNA]</scope>
    <source>
        <strain evidence="1 2">DSM 13479</strain>
    </source>
</reference>
<dbReference type="EMBL" id="ACIO01000129">
    <property type="protein sequence ID" value="EFD00041.1"/>
    <property type="molecule type" value="Genomic_DNA"/>
</dbReference>
<gene>
    <name evidence="1" type="ORF">CLOSTHATH_01755</name>
</gene>
<evidence type="ECO:0000313" key="1">
    <source>
        <dbReference type="EMBL" id="EFD00041.1"/>
    </source>
</evidence>
<dbReference type="AlphaFoldDB" id="D3ADS6"/>
<evidence type="ECO:0000313" key="2">
    <source>
        <dbReference type="Proteomes" id="UP000004968"/>
    </source>
</evidence>
<dbReference type="Proteomes" id="UP000004968">
    <property type="component" value="Unassembled WGS sequence"/>
</dbReference>
<accession>D3ADS6</accession>
<proteinExistence type="predicted"/>
<name>D3ADS6_9FIRM</name>
<sequence length="59" mass="7249">MYNYLSILFSFLCIFLYFRPLEGYFEYNSGRALIVIFYKSKNLSGFLPRRPHQKRRPEF</sequence>
<organism evidence="1 2">
    <name type="scientific">Hungatella hathewayi DSM 13479</name>
    <dbReference type="NCBI Taxonomy" id="566550"/>
    <lineage>
        <taxon>Bacteria</taxon>
        <taxon>Bacillati</taxon>
        <taxon>Bacillota</taxon>
        <taxon>Clostridia</taxon>
        <taxon>Lachnospirales</taxon>
        <taxon>Lachnospiraceae</taxon>
        <taxon>Hungatella</taxon>
    </lineage>
</organism>
<protein>
    <submittedName>
        <fullName evidence="1">Uncharacterized protein</fullName>
    </submittedName>
</protein>
<dbReference type="HOGENOM" id="CLU_2954280_0_0_9"/>
<comment type="caution">
    <text evidence="1">The sequence shown here is derived from an EMBL/GenBank/DDBJ whole genome shotgun (WGS) entry which is preliminary data.</text>
</comment>